<keyword evidence="1" id="KW-0472">Membrane</keyword>
<evidence type="ECO:0008006" key="4">
    <source>
        <dbReference type="Google" id="ProtNLM"/>
    </source>
</evidence>
<evidence type="ECO:0000256" key="1">
    <source>
        <dbReference type="SAM" id="Phobius"/>
    </source>
</evidence>
<evidence type="ECO:0000313" key="2">
    <source>
        <dbReference type="EMBL" id="SCY08265.1"/>
    </source>
</evidence>
<dbReference type="Proteomes" id="UP000182998">
    <property type="component" value="Unassembled WGS sequence"/>
</dbReference>
<keyword evidence="1" id="KW-1133">Transmembrane helix</keyword>
<reference evidence="2 3" key="1">
    <citation type="submission" date="2016-10" db="EMBL/GenBank/DDBJ databases">
        <authorList>
            <person name="Varghese N."/>
            <person name="Submissions S."/>
        </authorList>
    </citation>
    <scope>NUCLEOTIDE SEQUENCE [LARGE SCALE GENOMIC DNA]</scope>
    <source>
        <strain evidence="2 3">ATCC 33218</strain>
    </source>
</reference>
<comment type="caution">
    <text evidence="2">The sequence shown here is derived from an EMBL/GenBank/DDBJ whole genome shotgun (WGS) entry which is preliminary data.</text>
</comment>
<name>A0A1G5D0Q8_LEGMI</name>
<organism evidence="2 3">
    <name type="scientific">Legionella micdadei</name>
    <name type="common">Tatlockia micdadei</name>
    <dbReference type="NCBI Taxonomy" id="451"/>
    <lineage>
        <taxon>Bacteria</taxon>
        <taxon>Pseudomonadati</taxon>
        <taxon>Pseudomonadota</taxon>
        <taxon>Gammaproteobacteria</taxon>
        <taxon>Legionellales</taxon>
        <taxon>Legionellaceae</taxon>
        <taxon>Legionella</taxon>
    </lineage>
</organism>
<keyword evidence="3" id="KW-1185">Reference proteome</keyword>
<dbReference type="EMBL" id="FMVN01000003">
    <property type="protein sequence ID" value="SCY08265.1"/>
    <property type="molecule type" value="Genomic_DNA"/>
</dbReference>
<evidence type="ECO:0000313" key="3">
    <source>
        <dbReference type="Proteomes" id="UP000182998"/>
    </source>
</evidence>
<proteinExistence type="predicted"/>
<keyword evidence="1" id="KW-0812">Transmembrane</keyword>
<gene>
    <name evidence="2" type="ORF">SAMN02982997_00817</name>
</gene>
<feature type="transmembrane region" description="Helical" evidence="1">
    <location>
        <begin position="73"/>
        <end position="95"/>
    </location>
</feature>
<accession>A0A1G5D0Q8</accession>
<protein>
    <recommendedName>
        <fullName evidence="4">Transmembrane protein</fullName>
    </recommendedName>
</protein>
<sequence>MLFSFSSDLNQYSKNTEEKVQIHTSDVVYSIFLFIIFFILLSTIAFKGFTLLISFLAFLSFLSFIKSLPIVPIILKIIINLMVIVYSLGFMSGYFKYYSTKNLEQITLTNMQIYQSKILANLSTGILVKNNDHIVFINNSLIQSIEYSPVRSNFDANKNKGS</sequence>